<organism evidence="2 3">
    <name type="scientific">Octopus vulgaris</name>
    <name type="common">Common octopus</name>
    <dbReference type="NCBI Taxonomy" id="6645"/>
    <lineage>
        <taxon>Eukaryota</taxon>
        <taxon>Metazoa</taxon>
        <taxon>Spiralia</taxon>
        <taxon>Lophotrochozoa</taxon>
        <taxon>Mollusca</taxon>
        <taxon>Cephalopoda</taxon>
        <taxon>Coleoidea</taxon>
        <taxon>Octopodiformes</taxon>
        <taxon>Octopoda</taxon>
        <taxon>Incirrata</taxon>
        <taxon>Octopodidae</taxon>
        <taxon>Octopus</taxon>
    </lineage>
</organism>
<dbReference type="Proteomes" id="UP001162480">
    <property type="component" value="Chromosome 5"/>
</dbReference>
<evidence type="ECO:0000256" key="1">
    <source>
        <dbReference type="SAM" id="Phobius"/>
    </source>
</evidence>
<dbReference type="Pfam" id="PF21534">
    <property type="entry name" value="Rost"/>
    <property type="match status" value="1"/>
</dbReference>
<accession>A0AA36AWB2</accession>
<keyword evidence="1" id="KW-1133">Transmembrane helix</keyword>
<name>A0AA36AWB2_OCTVU</name>
<dbReference type="PANTHER" id="PTHR12242">
    <property type="entry name" value="OS02G0130600 PROTEIN-RELATED"/>
    <property type="match status" value="1"/>
</dbReference>
<evidence type="ECO:0000313" key="2">
    <source>
        <dbReference type="EMBL" id="CAI9723496.1"/>
    </source>
</evidence>
<dbReference type="GO" id="GO:0016020">
    <property type="term" value="C:membrane"/>
    <property type="evidence" value="ECO:0007669"/>
    <property type="project" value="TreeGrafter"/>
</dbReference>
<dbReference type="InterPro" id="IPR049352">
    <property type="entry name" value="Rost"/>
</dbReference>
<feature type="transmembrane region" description="Helical" evidence="1">
    <location>
        <begin position="79"/>
        <end position="101"/>
    </location>
</feature>
<protein>
    <recommendedName>
        <fullName evidence="4">Protein rolling stone</fullName>
    </recommendedName>
</protein>
<evidence type="ECO:0008006" key="4">
    <source>
        <dbReference type="Google" id="ProtNLM"/>
    </source>
</evidence>
<feature type="transmembrane region" description="Helical" evidence="1">
    <location>
        <begin position="233"/>
        <end position="254"/>
    </location>
</feature>
<feature type="transmembrane region" description="Helical" evidence="1">
    <location>
        <begin position="40"/>
        <end position="59"/>
    </location>
</feature>
<dbReference type="PANTHER" id="PTHR12242:SF1">
    <property type="entry name" value="MYND-TYPE DOMAIN-CONTAINING PROTEIN"/>
    <property type="match status" value="1"/>
</dbReference>
<feature type="transmembrane region" description="Helical" evidence="1">
    <location>
        <begin position="274"/>
        <end position="291"/>
    </location>
</feature>
<evidence type="ECO:0000313" key="3">
    <source>
        <dbReference type="Proteomes" id="UP001162480"/>
    </source>
</evidence>
<keyword evidence="1" id="KW-0472">Membrane</keyword>
<feature type="transmembrane region" description="Helical" evidence="1">
    <location>
        <begin position="298"/>
        <end position="318"/>
    </location>
</feature>
<reference evidence="2" key="1">
    <citation type="submission" date="2023-08" db="EMBL/GenBank/DDBJ databases">
        <authorList>
            <person name="Alioto T."/>
            <person name="Alioto T."/>
            <person name="Gomez Garrido J."/>
        </authorList>
    </citation>
    <scope>NUCLEOTIDE SEQUENCE</scope>
</reference>
<dbReference type="AlphaFoldDB" id="A0AA36AWB2"/>
<keyword evidence="3" id="KW-1185">Reference proteome</keyword>
<proteinExistence type="predicted"/>
<dbReference type="EMBL" id="OX597818">
    <property type="protein sequence ID" value="CAI9723496.1"/>
    <property type="molecule type" value="Genomic_DNA"/>
</dbReference>
<sequence length="378" mass="43758">MQNIRSTLKQEFTLSNVCFTYNKPEAFFLPQWRWPHTIFVLYRLALALYTLGGFANHYAVMISLDISHNPMVYLTSWSYLMLALHCSVAAVVTTYSYYVIYKITRLNTSNKTVLKCISPLTTQKTKENGHIADAMNNCVNYSENDALPARNNESEYQNQDEENFMKTSKSSEPIAVQHLCVDAHHSIETCKGTTFGCSLPGAHQSNMVWRVDVTGAKTICVKNLDKICWFMKLTWLLFDIASVAAIMVSCIYFITIFPQNHSHGESVTFQDLNTHAFNSLIVIFELAITAYPIRLLHVLYPFLFGIVYIIFNVIYWTQDRVKNVLYSDILDWNLPEKAVLLITVLLFVLVPVQQCFHFLVYKLRLYIYFRIYKQHYNS</sequence>
<feature type="transmembrane region" description="Helical" evidence="1">
    <location>
        <begin position="338"/>
        <end position="361"/>
    </location>
</feature>
<gene>
    <name evidence="2" type="ORF">OCTVUL_1B010144</name>
</gene>
<keyword evidence="1" id="KW-0812">Transmembrane</keyword>